<accession>A0ABT8K2R4</accession>
<dbReference type="InterPro" id="IPR005561">
    <property type="entry name" value="ANTAR"/>
</dbReference>
<dbReference type="Pfam" id="PF03861">
    <property type="entry name" value="ANTAR"/>
    <property type="match status" value="1"/>
</dbReference>
<evidence type="ECO:0000313" key="3">
    <source>
        <dbReference type="EMBL" id="MDN4611644.1"/>
    </source>
</evidence>
<dbReference type="EMBL" id="JAROCG010000001">
    <property type="protein sequence ID" value="MDN4611644.1"/>
    <property type="molecule type" value="Genomic_DNA"/>
</dbReference>
<proteinExistence type="predicted"/>
<evidence type="ECO:0000313" key="4">
    <source>
        <dbReference type="Proteomes" id="UP001174209"/>
    </source>
</evidence>
<gene>
    <name evidence="3" type="ORF">P5G52_12300</name>
</gene>
<dbReference type="Pfam" id="PF08447">
    <property type="entry name" value="PAS_3"/>
    <property type="match status" value="1"/>
</dbReference>
<dbReference type="SUPFAM" id="SSF55785">
    <property type="entry name" value="PYP-like sensor domain (PAS domain)"/>
    <property type="match status" value="1"/>
</dbReference>
<dbReference type="InterPro" id="IPR035965">
    <property type="entry name" value="PAS-like_dom_sf"/>
</dbReference>
<dbReference type="Proteomes" id="UP001174209">
    <property type="component" value="Unassembled WGS sequence"/>
</dbReference>
<evidence type="ECO:0000259" key="2">
    <source>
        <dbReference type="PROSITE" id="PS50921"/>
    </source>
</evidence>
<name>A0ABT8K2R4_9MICC</name>
<reference evidence="3" key="1">
    <citation type="submission" date="2023-06" db="EMBL/GenBank/DDBJ databases">
        <title>MT1 and MT2 Draft Genomes of Novel Species.</title>
        <authorList>
            <person name="Venkateswaran K."/>
        </authorList>
    </citation>
    <scope>NUCLEOTIDE SEQUENCE</scope>
    <source>
        <strain evidence="3">IIF3SC-B10</strain>
    </source>
</reference>
<dbReference type="InterPro" id="IPR011006">
    <property type="entry name" value="CheY-like_superfamily"/>
</dbReference>
<dbReference type="Gene3D" id="3.30.450.20">
    <property type="entry name" value="PAS domain"/>
    <property type="match status" value="1"/>
</dbReference>
<keyword evidence="4" id="KW-1185">Reference proteome</keyword>
<feature type="compositionally biased region" description="Low complexity" evidence="1">
    <location>
        <begin position="1"/>
        <end position="19"/>
    </location>
</feature>
<dbReference type="InterPro" id="IPR013655">
    <property type="entry name" value="PAS_fold_3"/>
</dbReference>
<organism evidence="3 4">
    <name type="scientific">Arthrobacter burdickii</name>
    <dbReference type="NCBI Taxonomy" id="3035920"/>
    <lineage>
        <taxon>Bacteria</taxon>
        <taxon>Bacillati</taxon>
        <taxon>Actinomycetota</taxon>
        <taxon>Actinomycetes</taxon>
        <taxon>Micrococcales</taxon>
        <taxon>Micrococcaceae</taxon>
        <taxon>Arthrobacter</taxon>
    </lineage>
</organism>
<dbReference type="InterPro" id="IPR036388">
    <property type="entry name" value="WH-like_DNA-bd_sf"/>
</dbReference>
<evidence type="ECO:0000256" key="1">
    <source>
        <dbReference type="SAM" id="MobiDB-lite"/>
    </source>
</evidence>
<dbReference type="Gene3D" id="1.10.10.10">
    <property type="entry name" value="Winged helix-like DNA-binding domain superfamily/Winged helix DNA-binding domain"/>
    <property type="match status" value="1"/>
</dbReference>
<comment type="caution">
    <text evidence="3">The sequence shown here is derived from an EMBL/GenBank/DDBJ whole genome shotgun (WGS) entry which is preliminary data.</text>
</comment>
<feature type="domain" description="ANTAR" evidence="2">
    <location>
        <begin position="148"/>
        <end position="209"/>
    </location>
</feature>
<feature type="region of interest" description="Disordered" evidence="1">
    <location>
        <begin position="1"/>
        <end position="21"/>
    </location>
</feature>
<dbReference type="SMART" id="SM01012">
    <property type="entry name" value="ANTAR"/>
    <property type="match status" value="1"/>
</dbReference>
<dbReference type="RefSeq" id="WP_301227751.1">
    <property type="nucleotide sequence ID" value="NZ_JAROCG010000001.1"/>
</dbReference>
<dbReference type="PROSITE" id="PS50921">
    <property type="entry name" value="ANTAR"/>
    <property type="match status" value="1"/>
</dbReference>
<sequence length="235" mass="25937">MTTTASSSPETPASPAHSSGVEAHPAETVEYFVNCPTGIVEHYFESPALHWSDELYRIHGYERDEIVPTLDLGISHFQPADQNAARSLWENLLSKGGPRSAYLSLRDVNGKVRKVLISGDYIHKEGEQGSEAIGVWALVVDLTRSIHVDTHRLANEAVAASAVKRSVIEQAKGILMARSGLTASEAFECIRERSQLTNRKVIAISQDIIDRTYQLHRQDQPQSRAQALLDLFPAP</sequence>
<dbReference type="SUPFAM" id="SSF52172">
    <property type="entry name" value="CheY-like"/>
    <property type="match status" value="1"/>
</dbReference>
<protein>
    <submittedName>
        <fullName evidence="3">PAS and ANTAR domain-containing protein</fullName>
    </submittedName>
</protein>